<keyword evidence="1" id="KW-1133">Transmembrane helix</keyword>
<keyword evidence="1" id="KW-0812">Transmembrane</keyword>
<dbReference type="OrthoDB" id="2941953at2"/>
<dbReference type="RefSeq" id="WP_063235221.1">
    <property type="nucleotide sequence ID" value="NZ_BCVO01000022.1"/>
</dbReference>
<sequence length="80" mass="9443">MKKFLLSILGGVLIGVIICYFFMDYETSNYVIQNYNGLDEKEIKEWDFSYITQAGFIILITTLLIYFSWVVVEKRVDKNK</sequence>
<evidence type="ECO:0000256" key="1">
    <source>
        <dbReference type="SAM" id="Phobius"/>
    </source>
</evidence>
<accession>A0A223EKH2</accession>
<evidence type="ECO:0000313" key="2">
    <source>
        <dbReference type="EMBL" id="ASS95565.1"/>
    </source>
</evidence>
<keyword evidence="1" id="KW-0472">Membrane</keyword>
<protein>
    <recommendedName>
        <fullName evidence="4">DUF3955 domain-containing protein</fullName>
    </recommendedName>
</protein>
<reference evidence="2 3" key="1">
    <citation type="submission" date="2016-10" db="EMBL/GenBank/DDBJ databases">
        <title>The whole genome sequencing and assembly of Bacillus simplex DSM 1321 strain.</title>
        <authorList>
            <person name="Park M.-K."/>
            <person name="Lee Y.-J."/>
            <person name="Yi H."/>
            <person name="Bahn Y.-S."/>
            <person name="Kim J.F."/>
            <person name="Lee D.-W."/>
        </authorList>
    </citation>
    <scope>NUCLEOTIDE SEQUENCE [LARGE SCALE GENOMIC DNA]</scope>
    <source>
        <strain evidence="2 3">DSM 1321</strain>
    </source>
</reference>
<dbReference type="EMBL" id="CP017704">
    <property type="protein sequence ID" value="ASS95565.1"/>
    <property type="molecule type" value="Genomic_DNA"/>
</dbReference>
<evidence type="ECO:0008006" key="4">
    <source>
        <dbReference type="Google" id="ProtNLM"/>
    </source>
</evidence>
<dbReference type="Proteomes" id="UP000214618">
    <property type="component" value="Chromosome"/>
</dbReference>
<dbReference type="GeneID" id="56474579"/>
<gene>
    <name evidence="2" type="ORF">BS1321_17605</name>
</gene>
<proteinExistence type="predicted"/>
<name>A0A223EKH2_9BACI</name>
<feature type="transmembrane region" description="Helical" evidence="1">
    <location>
        <begin position="5"/>
        <end position="23"/>
    </location>
</feature>
<feature type="transmembrane region" description="Helical" evidence="1">
    <location>
        <begin position="50"/>
        <end position="72"/>
    </location>
</feature>
<organism evidence="2 3">
    <name type="scientific">Peribacillus simplex NBRC 15720 = DSM 1321</name>
    <dbReference type="NCBI Taxonomy" id="1349754"/>
    <lineage>
        <taxon>Bacteria</taxon>
        <taxon>Bacillati</taxon>
        <taxon>Bacillota</taxon>
        <taxon>Bacilli</taxon>
        <taxon>Bacillales</taxon>
        <taxon>Bacillaceae</taxon>
        <taxon>Peribacillus</taxon>
    </lineage>
</organism>
<evidence type="ECO:0000313" key="3">
    <source>
        <dbReference type="Proteomes" id="UP000214618"/>
    </source>
</evidence>
<dbReference type="AlphaFoldDB" id="A0A223EKH2"/>